<reference evidence="1 2" key="1">
    <citation type="submission" date="2013-11" db="EMBL/GenBank/DDBJ databases">
        <title>Opisthorchis viverrini - life in the bile duct.</title>
        <authorList>
            <person name="Young N.D."/>
            <person name="Nagarajan N."/>
            <person name="Lin S.J."/>
            <person name="Korhonen P.K."/>
            <person name="Jex A.R."/>
            <person name="Hall R.S."/>
            <person name="Safavi-Hemami H."/>
            <person name="Kaewkong W."/>
            <person name="Bertrand D."/>
            <person name="Gao S."/>
            <person name="Seet Q."/>
            <person name="Wongkham S."/>
            <person name="Teh B.T."/>
            <person name="Wongkham C."/>
            <person name="Intapan P.M."/>
            <person name="Maleewong W."/>
            <person name="Yang X."/>
            <person name="Hu M."/>
            <person name="Wang Z."/>
            <person name="Hofmann A."/>
            <person name="Sternberg P.W."/>
            <person name="Tan P."/>
            <person name="Wang J."/>
            <person name="Gasser R.B."/>
        </authorList>
    </citation>
    <scope>NUCLEOTIDE SEQUENCE [LARGE SCALE GENOMIC DNA]</scope>
</reference>
<dbReference type="EMBL" id="KL596627">
    <property type="protein sequence ID" value="KER33205.1"/>
    <property type="molecule type" value="Genomic_DNA"/>
</dbReference>
<accession>A0A075ABL7</accession>
<dbReference type="RefSeq" id="XP_009163057.1">
    <property type="nucleotide sequence ID" value="XM_009164793.1"/>
</dbReference>
<name>A0A075ABL7_OPIVI</name>
<sequence length="119" mass="13382">MQYQDYCAEDGEVITLQSTVQKTHDTKRDGCRRLNSNHRLLTGLCELEKLSTENAQSCSELISMTENSAENVRWEHITKTFSSLRLLTGLCELEEPSTEHAPSCSELISMTGNSAENVR</sequence>
<proteinExistence type="predicted"/>
<dbReference type="CTD" id="20315086"/>
<evidence type="ECO:0000313" key="1">
    <source>
        <dbReference type="EMBL" id="KER33205.1"/>
    </source>
</evidence>
<organism evidence="1 2">
    <name type="scientific">Opisthorchis viverrini</name>
    <name type="common">Southeast Asian liver fluke</name>
    <dbReference type="NCBI Taxonomy" id="6198"/>
    <lineage>
        <taxon>Eukaryota</taxon>
        <taxon>Metazoa</taxon>
        <taxon>Spiralia</taxon>
        <taxon>Lophotrochozoa</taxon>
        <taxon>Platyhelminthes</taxon>
        <taxon>Trematoda</taxon>
        <taxon>Digenea</taxon>
        <taxon>Opisthorchiida</taxon>
        <taxon>Opisthorchiata</taxon>
        <taxon>Opisthorchiidae</taxon>
        <taxon>Opisthorchis</taxon>
    </lineage>
</organism>
<dbReference type="GeneID" id="20315086"/>
<dbReference type="AlphaFoldDB" id="A0A075ABL7"/>
<keyword evidence="2" id="KW-1185">Reference proteome</keyword>
<dbReference type="Proteomes" id="UP000054324">
    <property type="component" value="Unassembled WGS sequence"/>
</dbReference>
<gene>
    <name evidence="1" type="ORF">T265_00898</name>
</gene>
<dbReference type="KEGG" id="ovi:T265_00898"/>
<evidence type="ECO:0000313" key="2">
    <source>
        <dbReference type="Proteomes" id="UP000054324"/>
    </source>
</evidence>
<protein>
    <submittedName>
        <fullName evidence="1">Uncharacterized protein</fullName>
    </submittedName>
</protein>